<dbReference type="Proteomes" id="UP000178565">
    <property type="component" value="Unassembled WGS sequence"/>
</dbReference>
<keyword evidence="3" id="KW-1003">Cell membrane</keyword>
<dbReference type="Gene3D" id="1.20.120.1220">
    <property type="match status" value="1"/>
</dbReference>
<feature type="transmembrane region" description="Helical" evidence="7">
    <location>
        <begin position="77"/>
        <end position="96"/>
    </location>
</feature>
<feature type="transmembrane region" description="Helical" evidence="7">
    <location>
        <begin position="275"/>
        <end position="294"/>
    </location>
</feature>
<accession>A0A1F5KLY9</accession>
<dbReference type="InterPro" id="IPR010627">
    <property type="entry name" value="Prepilin_pept_A24_N"/>
</dbReference>
<keyword evidence="6 7" id="KW-0472">Membrane</keyword>
<evidence type="ECO:0000256" key="5">
    <source>
        <dbReference type="ARBA" id="ARBA00022989"/>
    </source>
</evidence>
<dbReference type="Pfam" id="PF06750">
    <property type="entry name" value="A24_N_bact"/>
    <property type="match status" value="1"/>
</dbReference>
<evidence type="ECO:0000313" key="10">
    <source>
        <dbReference type="EMBL" id="OGE41948.1"/>
    </source>
</evidence>
<evidence type="ECO:0000256" key="4">
    <source>
        <dbReference type="ARBA" id="ARBA00022692"/>
    </source>
</evidence>
<evidence type="ECO:0000256" key="1">
    <source>
        <dbReference type="ARBA" id="ARBA00004651"/>
    </source>
</evidence>
<reference evidence="10 11" key="1">
    <citation type="journal article" date="2016" name="Nat. Commun.">
        <title>Thousands of microbial genomes shed light on interconnected biogeochemical processes in an aquifer system.</title>
        <authorList>
            <person name="Anantharaman K."/>
            <person name="Brown C.T."/>
            <person name="Hug L.A."/>
            <person name="Sharon I."/>
            <person name="Castelle C.J."/>
            <person name="Probst A.J."/>
            <person name="Thomas B.C."/>
            <person name="Singh A."/>
            <person name="Wilkins M.J."/>
            <person name="Karaoz U."/>
            <person name="Brodie E.L."/>
            <person name="Williams K.H."/>
            <person name="Hubbard S.S."/>
            <person name="Banfield J.F."/>
        </authorList>
    </citation>
    <scope>NUCLEOTIDE SEQUENCE [LARGE SCALE GENOMIC DNA]</scope>
</reference>
<dbReference type="GO" id="GO:0006465">
    <property type="term" value="P:signal peptide processing"/>
    <property type="evidence" value="ECO:0007669"/>
    <property type="project" value="TreeGrafter"/>
</dbReference>
<sequence length="302" mass="33929">MSFPIWFIVFGFVLGTVLGSLLKVLADRGLSGKSFFGRSCCLDCQKKLLWYDLVPLVSYILLKGRCRYCRKKIGWEYPAVEIISGILIGYLFFLSYSTLPALSDPLKLILFSLELVFKIFFITVLLSLFLTDYKKMLIPDRIILPSIIISAIFIFVINLYKVAYLYIYLQSHPIGKYLLPPYSSYFQDRVLSNIQDLFTHIGAGLGLGTFFLLLILLTKGKGMGGGDVKLGMFMGIALGPINTIIATTLAFFTGAIFSIFLILVKKGSLKSVVPFGPFLVIGSLVALFWGNWILDKYFNLFQ</sequence>
<feature type="transmembrane region" description="Helical" evidence="7">
    <location>
        <begin position="108"/>
        <end position="130"/>
    </location>
</feature>
<comment type="similarity">
    <text evidence="2">Belongs to the peptidase A24 family.</text>
</comment>
<feature type="transmembrane region" description="Helical" evidence="7">
    <location>
        <begin position="6"/>
        <end position="26"/>
    </location>
</feature>
<organism evidence="10 11">
    <name type="scientific">Candidatus Daviesbacteria bacterium RIFCSPLOWO2_01_FULL_39_12</name>
    <dbReference type="NCBI Taxonomy" id="1797785"/>
    <lineage>
        <taxon>Bacteria</taxon>
        <taxon>Candidatus Daviesiibacteriota</taxon>
    </lineage>
</organism>
<evidence type="ECO:0000259" key="9">
    <source>
        <dbReference type="Pfam" id="PF06750"/>
    </source>
</evidence>
<name>A0A1F5KLY9_9BACT</name>
<dbReference type="EMBL" id="MFDM01000031">
    <property type="protein sequence ID" value="OGE41948.1"/>
    <property type="molecule type" value="Genomic_DNA"/>
</dbReference>
<comment type="subcellular location">
    <subcellularLocation>
        <location evidence="1">Cell membrane</location>
        <topology evidence="1">Multi-pass membrane protein</topology>
    </subcellularLocation>
</comment>
<proteinExistence type="inferred from homology"/>
<dbReference type="STRING" id="1797785.A3B45_01870"/>
<dbReference type="InterPro" id="IPR050882">
    <property type="entry name" value="Prepilin_peptidase/N-MTase"/>
</dbReference>
<feature type="transmembrane region" description="Helical" evidence="7">
    <location>
        <begin position="197"/>
        <end position="218"/>
    </location>
</feature>
<keyword evidence="4 7" id="KW-0812">Transmembrane</keyword>
<dbReference type="GO" id="GO:0004190">
    <property type="term" value="F:aspartic-type endopeptidase activity"/>
    <property type="evidence" value="ECO:0007669"/>
    <property type="project" value="InterPro"/>
</dbReference>
<comment type="caution">
    <text evidence="10">The sequence shown here is derived from an EMBL/GenBank/DDBJ whole genome shotgun (WGS) entry which is preliminary data.</text>
</comment>
<evidence type="ECO:0000259" key="8">
    <source>
        <dbReference type="Pfam" id="PF01478"/>
    </source>
</evidence>
<evidence type="ECO:0000256" key="2">
    <source>
        <dbReference type="ARBA" id="ARBA00005801"/>
    </source>
</evidence>
<dbReference type="GO" id="GO:0005886">
    <property type="term" value="C:plasma membrane"/>
    <property type="evidence" value="ECO:0007669"/>
    <property type="project" value="UniProtKB-SubCell"/>
</dbReference>
<dbReference type="PANTHER" id="PTHR30487">
    <property type="entry name" value="TYPE 4 PREPILIN-LIKE PROTEINS LEADER PEPTIDE-PROCESSING ENZYME"/>
    <property type="match status" value="1"/>
</dbReference>
<evidence type="ECO:0000256" key="6">
    <source>
        <dbReference type="ARBA" id="ARBA00023136"/>
    </source>
</evidence>
<evidence type="ECO:0008006" key="12">
    <source>
        <dbReference type="Google" id="ProtNLM"/>
    </source>
</evidence>
<feature type="domain" description="Prepilin peptidase A24 N-terminal" evidence="9">
    <location>
        <begin position="13"/>
        <end position="92"/>
    </location>
</feature>
<evidence type="ECO:0000313" key="11">
    <source>
        <dbReference type="Proteomes" id="UP000178565"/>
    </source>
</evidence>
<feature type="domain" description="Prepilin type IV endopeptidase peptidase" evidence="8">
    <location>
        <begin position="202"/>
        <end position="259"/>
    </location>
</feature>
<gene>
    <name evidence="10" type="ORF">A3B45_01870</name>
</gene>
<protein>
    <recommendedName>
        <fullName evidence="12">Prepilin peptidase</fullName>
    </recommendedName>
</protein>
<dbReference type="InterPro" id="IPR000045">
    <property type="entry name" value="Prepilin_IV_endopep_pep"/>
</dbReference>
<feature type="transmembrane region" description="Helical" evidence="7">
    <location>
        <begin position="230"/>
        <end position="263"/>
    </location>
</feature>
<evidence type="ECO:0000256" key="7">
    <source>
        <dbReference type="SAM" id="Phobius"/>
    </source>
</evidence>
<dbReference type="AlphaFoldDB" id="A0A1F5KLY9"/>
<dbReference type="Pfam" id="PF01478">
    <property type="entry name" value="Peptidase_A24"/>
    <property type="match status" value="1"/>
</dbReference>
<dbReference type="PANTHER" id="PTHR30487:SF0">
    <property type="entry name" value="PREPILIN LEADER PEPTIDASE_N-METHYLTRANSFERASE-RELATED"/>
    <property type="match status" value="1"/>
</dbReference>
<feature type="transmembrane region" description="Helical" evidence="7">
    <location>
        <begin position="142"/>
        <end position="169"/>
    </location>
</feature>
<keyword evidence="5 7" id="KW-1133">Transmembrane helix</keyword>
<evidence type="ECO:0000256" key="3">
    <source>
        <dbReference type="ARBA" id="ARBA00022475"/>
    </source>
</evidence>